<evidence type="ECO:0000313" key="7">
    <source>
        <dbReference type="Proteomes" id="UP000053675"/>
    </source>
</evidence>
<dbReference type="PATRIC" id="fig|472175.3.peg.2928"/>
<dbReference type="AlphaFoldDB" id="A0A084U6U5"/>
<dbReference type="Pfam" id="PF03466">
    <property type="entry name" value="LysR_substrate"/>
    <property type="match status" value="1"/>
</dbReference>
<comment type="similarity">
    <text evidence="1">Belongs to the LysR transcriptional regulatory family.</text>
</comment>
<evidence type="ECO:0000256" key="3">
    <source>
        <dbReference type="ARBA" id="ARBA00023125"/>
    </source>
</evidence>
<dbReference type="GO" id="GO:0003700">
    <property type="term" value="F:DNA-binding transcription factor activity"/>
    <property type="evidence" value="ECO:0007669"/>
    <property type="project" value="InterPro"/>
</dbReference>
<sequence length="302" mass="33423">MARSEINRSGEMEVFAQVVEAGSFSAAARELRMTPSAVSKLVARLETRLGTALMRRSTRRLQVTAEGQAFYENCLRILADMEAAEREAAAGAVPRGKLKVDCNVGFGTHYLAPLVPEFLELYPEISLELSLSDRVVDLMEEQTDLAIRAGTLAVSSLIARRLCNSPMVLVASPGYLARKGVPEHPDDLNGHELLGFSFRRINETWPFRTMDGEEITVLPQSRNLASDGETMRLLALAGTGLARLSRWHVERDISAGRLVPVLEDFNPGDRDSVHAVYVGQGRYLPARVRAFIDFLVERVKID</sequence>
<feature type="domain" description="HTH lysR-type" evidence="5">
    <location>
        <begin position="12"/>
        <end position="64"/>
    </location>
</feature>
<dbReference type="FunFam" id="1.10.10.10:FF:000001">
    <property type="entry name" value="LysR family transcriptional regulator"/>
    <property type="match status" value="1"/>
</dbReference>
<dbReference type="EMBL" id="JMQM01000002">
    <property type="protein sequence ID" value="KFB08681.1"/>
    <property type="molecule type" value="Genomic_DNA"/>
</dbReference>
<dbReference type="PROSITE" id="PS50931">
    <property type="entry name" value="HTH_LYSR"/>
    <property type="match status" value="1"/>
</dbReference>
<organism evidence="6 7">
    <name type="scientific">Nitratireductor basaltis</name>
    <dbReference type="NCBI Taxonomy" id="472175"/>
    <lineage>
        <taxon>Bacteria</taxon>
        <taxon>Pseudomonadati</taxon>
        <taxon>Pseudomonadota</taxon>
        <taxon>Alphaproteobacteria</taxon>
        <taxon>Hyphomicrobiales</taxon>
        <taxon>Phyllobacteriaceae</taxon>
        <taxon>Nitratireductor</taxon>
    </lineage>
</organism>
<dbReference type="SUPFAM" id="SSF53850">
    <property type="entry name" value="Periplasmic binding protein-like II"/>
    <property type="match status" value="1"/>
</dbReference>
<evidence type="ECO:0000259" key="5">
    <source>
        <dbReference type="PROSITE" id="PS50931"/>
    </source>
</evidence>
<dbReference type="InterPro" id="IPR005119">
    <property type="entry name" value="LysR_subst-bd"/>
</dbReference>
<gene>
    <name evidence="6" type="ORF">EL18_02935</name>
</gene>
<keyword evidence="3" id="KW-0238">DNA-binding</keyword>
<dbReference type="eggNOG" id="COG0583">
    <property type="taxonomic scope" value="Bacteria"/>
</dbReference>
<accession>A0A084U6U5</accession>
<dbReference type="Pfam" id="PF00126">
    <property type="entry name" value="HTH_1"/>
    <property type="match status" value="1"/>
</dbReference>
<evidence type="ECO:0000313" key="6">
    <source>
        <dbReference type="EMBL" id="KFB08681.1"/>
    </source>
</evidence>
<comment type="caution">
    <text evidence="6">The sequence shown here is derived from an EMBL/GenBank/DDBJ whole genome shotgun (WGS) entry which is preliminary data.</text>
</comment>
<dbReference type="RefSeq" id="WP_036485730.1">
    <property type="nucleotide sequence ID" value="NZ_JMQM01000002.1"/>
</dbReference>
<dbReference type="Gene3D" id="3.40.190.290">
    <property type="match status" value="1"/>
</dbReference>
<evidence type="ECO:0000256" key="1">
    <source>
        <dbReference type="ARBA" id="ARBA00009437"/>
    </source>
</evidence>
<dbReference type="InterPro" id="IPR058163">
    <property type="entry name" value="LysR-type_TF_proteobact-type"/>
</dbReference>
<keyword evidence="2" id="KW-0805">Transcription regulation</keyword>
<protein>
    <submittedName>
        <fullName evidence="6">LysR family transcriptional regulator</fullName>
    </submittedName>
</protein>
<dbReference type="FunFam" id="3.40.190.290:FF:000001">
    <property type="entry name" value="Transcriptional regulator, LysR family"/>
    <property type="match status" value="1"/>
</dbReference>
<proteinExistence type="inferred from homology"/>
<evidence type="ECO:0000256" key="2">
    <source>
        <dbReference type="ARBA" id="ARBA00023015"/>
    </source>
</evidence>
<dbReference type="Proteomes" id="UP000053675">
    <property type="component" value="Unassembled WGS sequence"/>
</dbReference>
<dbReference type="InterPro" id="IPR036388">
    <property type="entry name" value="WH-like_DNA-bd_sf"/>
</dbReference>
<evidence type="ECO:0000256" key="4">
    <source>
        <dbReference type="ARBA" id="ARBA00023163"/>
    </source>
</evidence>
<dbReference type="PANTHER" id="PTHR30537:SF71">
    <property type="entry name" value="TRANSCRIPTIONAL REGULATORY PROTEIN"/>
    <property type="match status" value="1"/>
</dbReference>
<dbReference type="GO" id="GO:0006351">
    <property type="term" value="P:DNA-templated transcription"/>
    <property type="evidence" value="ECO:0007669"/>
    <property type="project" value="TreeGrafter"/>
</dbReference>
<dbReference type="OrthoDB" id="9786526at2"/>
<reference evidence="6 7" key="1">
    <citation type="submission" date="2014-05" db="EMBL/GenBank/DDBJ databases">
        <title>Draft Genome Sequence of Nitratireductor basaltis Strain UMTGB225, A Marine Bacterium Isolated from Green Barrel Tunicate.</title>
        <authorList>
            <person name="Gan H.Y."/>
        </authorList>
    </citation>
    <scope>NUCLEOTIDE SEQUENCE [LARGE SCALE GENOMIC DNA]</scope>
    <source>
        <strain evidence="6 7">UMTGB225</strain>
    </source>
</reference>
<dbReference type="InterPro" id="IPR000847">
    <property type="entry name" value="LysR_HTH_N"/>
</dbReference>
<keyword evidence="4" id="KW-0804">Transcription</keyword>
<dbReference type="GO" id="GO:0043565">
    <property type="term" value="F:sequence-specific DNA binding"/>
    <property type="evidence" value="ECO:0007669"/>
    <property type="project" value="TreeGrafter"/>
</dbReference>
<dbReference type="Gene3D" id="1.10.10.10">
    <property type="entry name" value="Winged helix-like DNA-binding domain superfamily/Winged helix DNA-binding domain"/>
    <property type="match status" value="1"/>
</dbReference>
<dbReference type="STRING" id="472175.EL18_02935"/>
<dbReference type="PANTHER" id="PTHR30537">
    <property type="entry name" value="HTH-TYPE TRANSCRIPTIONAL REGULATOR"/>
    <property type="match status" value="1"/>
</dbReference>
<dbReference type="PRINTS" id="PR00039">
    <property type="entry name" value="HTHLYSR"/>
</dbReference>
<keyword evidence="7" id="KW-1185">Reference proteome</keyword>
<dbReference type="InterPro" id="IPR036390">
    <property type="entry name" value="WH_DNA-bd_sf"/>
</dbReference>
<name>A0A084U6U5_9HYPH</name>
<dbReference type="SUPFAM" id="SSF46785">
    <property type="entry name" value="Winged helix' DNA-binding domain"/>
    <property type="match status" value="1"/>
</dbReference>